<proteinExistence type="predicted"/>
<dbReference type="InterPro" id="IPR021698">
    <property type="entry name" value="DUF3280"/>
</dbReference>
<gene>
    <name evidence="2" type="ORF">ATN88_10520</name>
</gene>
<evidence type="ECO:0000313" key="2">
    <source>
        <dbReference type="EMBL" id="KXF80265.1"/>
    </source>
</evidence>
<accession>A0A135I4B7</accession>
<name>A0A135I4B7_9GAMM</name>
<evidence type="ECO:0000313" key="3">
    <source>
        <dbReference type="Proteomes" id="UP000070529"/>
    </source>
</evidence>
<dbReference type="AlphaFoldDB" id="A0A135I4B7"/>
<dbReference type="RefSeq" id="WP_067419494.1">
    <property type="nucleotide sequence ID" value="NZ_LNTY01000055.1"/>
</dbReference>
<organism evidence="2 3">
    <name type="scientific">Enterovibrio coralii</name>
    <dbReference type="NCBI Taxonomy" id="294935"/>
    <lineage>
        <taxon>Bacteria</taxon>
        <taxon>Pseudomonadati</taxon>
        <taxon>Pseudomonadota</taxon>
        <taxon>Gammaproteobacteria</taxon>
        <taxon>Vibrionales</taxon>
        <taxon>Vibrionaceae</taxon>
        <taxon>Enterovibrio</taxon>
    </lineage>
</organism>
<dbReference type="OrthoDB" id="5573138at2"/>
<evidence type="ECO:0000256" key="1">
    <source>
        <dbReference type="SAM" id="SignalP"/>
    </source>
</evidence>
<dbReference type="Pfam" id="PF11684">
    <property type="entry name" value="DUF3280"/>
    <property type="match status" value="1"/>
</dbReference>
<keyword evidence="1" id="KW-0732">Signal</keyword>
<keyword evidence="3" id="KW-1185">Reference proteome</keyword>
<reference evidence="2 3" key="1">
    <citation type="submission" date="2015-11" db="EMBL/GenBank/DDBJ databases">
        <title>Genomic Taxonomy of the Vibrionaceae.</title>
        <authorList>
            <person name="Gomez-Gil B."/>
            <person name="Enciso-Ibarra J."/>
        </authorList>
    </citation>
    <scope>NUCLEOTIDE SEQUENCE [LARGE SCALE GENOMIC DNA]</scope>
    <source>
        <strain evidence="2 3">CAIM 912</strain>
    </source>
</reference>
<sequence>MSLSSVKYGIAFLFLLFVSSAFAASSQGVVVLDFELNDLTYAENNQAEVARTATLAPLLREALSKRPHLHLISLRDEEYLAANQGFGYLYQHANAVTELGKSKQADWVVVTRLHKPSFLFAYLMAHAVHVPSGKALPERIVEIKGQQEKLNQRGINKLSEQIAQQIANHPD</sequence>
<comment type="caution">
    <text evidence="2">The sequence shown here is derived from an EMBL/GenBank/DDBJ whole genome shotgun (WGS) entry which is preliminary data.</text>
</comment>
<evidence type="ECO:0008006" key="4">
    <source>
        <dbReference type="Google" id="ProtNLM"/>
    </source>
</evidence>
<dbReference type="Proteomes" id="UP000070529">
    <property type="component" value="Unassembled WGS sequence"/>
</dbReference>
<feature type="chain" id="PRO_5007465583" description="DUF2380 domain-containing protein" evidence="1">
    <location>
        <begin position="24"/>
        <end position="171"/>
    </location>
</feature>
<protein>
    <recommendedName>
        <fullName evidence="4">DUF2380 domain-containing protein</fullName>
    </recommendedName>
</protein>
<dbReference type="EMBL" id="LNTY01000055">
    <property type="protein sequence ID" value="KXF80265.1"/>
    <property type="molecule type" value="Genomic_DNA"/>
</dbReference>
<feature type="signal peptide" evidence="1">
    <location>
        <begin position="1"/>
        <end position="23"/>
    </location>
</feature>